<sequence length="431" mass="48569">MIKITRILCVALGIFSTACAQKDKEQETNTDHAPFPYMLPDEKPNIPLSAALNRNYDAYMGAKPETNELFTQFKYTKLKGFDYNNGDGTITRRDPSKILFTNGKYYVWYTHRNTASAPVGVSNAHLSNDTIPSADWDLSDIYYATSDDGFTWEEQGVAVPRPPKPNVGWRSVTTTDILEWEGKYYLYYQAFSEAPGKSGGDNCPVAVSYADSPDGPWKPYNKEVIPNGVPGSWDQFSIHDPYPLVHDGKIYIYYKSDFGKSDTSKLVRMHGLAIADNPFGPFEKHPLNPIMSSGHETTLFPFKEGVAAFAIRDGNESNTIQYAKDWVNFEIASTVELMPDAAGPYVSDAFTNTKKGKGITWGLSHFTVPHGDWKRNHSVLLRFDCDLSLDVHDEGMKGHHYKPDFEDLFKHGLSGEQRERVLKENEKLKNK</sequence>
<dbReference type="PROSITE" id="PS51257">
    <property type="entry name" value="PROKAR_LIPOPROTEIN"/>
    <property type="match status" value="1"/>
</dbReference>
<reference evidence="2 3" key="1">
    <citation type="submission" date="2019-05" db="EMBL/GenBank/DDBJ databases">
        <title>Tamlana fucoidanivorans sp. nov., isolated from the surface of algae collected from Fujian province in China.</title>
        <authorList>
            <person name="Li J."/>
        </authorList>
    </citation>
    <scope>NUCLEOTIDE SEQUENCE [LARGE SCALE GENOMIC DNA]</scope>
    <source>
        <strain evidence="2 3">CW2-9</strain>
    </source>
</reference>
<dbReference type="RefSeq" id="WP_139698060.1">
    <property type="nucleotide sequence ID" value="NZ_CP074074.1"/>
</dbReference>
<protein>
    <submittedName>
        <fullName evidence="2">Glycoside hydrolase</fullName>
    </submittedName>
</protein>
<keyword evidence="3" id="KW-1185">Reference proteome</keyword>
<organism evidence="2 3">
    <name type="scientific">Allotamlana fucoidanivorans</name>
    <dbReference type="NCBI Taxonomy" id="2583814"/>
    <lineage>
        <taxon>Bacteria</taxon>
        <taxon>Pseudomonadati</taxon>
        <taxon>Bacteroidota</taxon>
        <taxon>Flavobacteriia</taxon>
        <taxon>Flavobacteriales</taxon>
        <taxon>Flavobacteriaceae</taxon>
        <taxon>Allotamlana</taxon>
    </lineage>
</organism>
<dbReference type="Proteomes" id="UP000308713">
    <property type="component" value="Unassembled WGS sequence"/>
</dbReference>
<comment type="caution">
    <text evidence="2">The sequence shown here is derived from an EMBL/GenBank/DDBJ whole genome shotgun (WGS) entry which is preliminary data.</text>
</comment>
<dbReference type="AlphaFoldDB" id="A0A5C4SHV8"/>
<dbReference type="EMBL" id="VDCS01000011">
    <property type="protein sequence ID" value="TNJ43143.1"/>
    <property type="molecule type" value="Genomic_DNA"/>
</dbReference>
<proteinExistence type="predicted"/>
<keyword evidence="2" id="KW-0378">Hydrolase</keyword>
<dbReference type="CDD" id="cd08992">
    <property type="entry name" value="GH117"/>
    <property type="match status" value="1"/>
</dbReference>
<dbReference type="GO" id="GO:0016787">
    <property type="term" value="F:hydrolase activity"/>
    <property type="evidence" value="ECO:0007669"/>
    <property type="project" value="UniProtKB-KW"/>
</dbReference>
<feature type="signal peptide" evidence="1">
    <location>
        <begin position="1"/>
        <end position="20"/>
    </location>
</feature>
<dbReference type="InterPro" id="IPR023296">
    <property type="entry name" value="Glyco_hydro_beta-prop_sf"/>
</dbReference>
<evidence type="ECO:0000313" key="2">
    <source>
        <dbReference type="EMBL" id="TNJ43143.1"/>
    </source>
</evidence>
<accession>A0A5C4SHV8</accession>
<dbReference type="Gene3D" id="2.115.10.20">
    <property type="entry name" value="Glycosyl hydrolase domain, family 43"/>
    <property type="match status" value="1"/>
</dbReference>
<dbReference type="SUPFAM" id="SSF75005">
    <property type="entry name" value="Arabinanase/levansucrase/invertase"/>
    <property type="match status" value="1"/>
</dbReference>
<keyword evidence="1" id="KW-0732">Signal</keyword>
<evidence type="ECO:0000256" key="1">
    <source>
        <dbReference type="SAM" id="SignalP"/>
    </source>
</evidence>
<gene>
    <name evidence="2" type="ORF">FGF67_12345</name>
</gene>
<evidence type="ECO:0000313" key="3">
    <source>
        <dbReference type="Proteomes" id="UP000308713"/>
    </source>
</evidence>
<name>A0A5C4SHV8_9FLAO</name>
<feature type="chain" id="PRO_5022837298" evidence="1">
    <location>
        <begin position="21"/>
        <end position="431"/>
    </location>
</feature>